<evidence type="ECO:0000313" key="3">
    <source>
        <dbReference type="Proteomes" id="UP000537126"/>
    </source>
</evidence>
<reference evidence="2 3" key="1">
    <citation type="submission" date="2020-03" db="EMBL/GenBank/DDBJ databases">
        <title>Genomic Encyclopedia of Type Strains, Phase IV (KMG-IV): sequencing the most valuable type-strain genomes for metagenomic binning, comparative biology and taxonomic classification.</title>
        <authorList>
            <person name="Goeker M."/>
        </authorList>
    </citation>
    <scope>NUCLEOTIDE SEQUENCE [LARGE SCALE GENOMIC DNA]</scope>
    <source>
        <strain evidence="2 3">DSM 5718</strain>
    </source>
</reference>
<dbReference type="GO" id="GO:0008756">
    <property type="term" value="F:o-succinylbenzoate-CoA ligase activity"/>
    <property type="evidence" value="ECO:0007669"/>
    <property type="project" value="UniProtKB-EC"/>
</dbReference>
<dbReference type="EC" id="6.2.1.26" evidence="2"/>
<evidence type="ECO:0000313" key="2">
    <source>
        <dbReference type="EMBL" id="NIK74076.1"/>
    </source>
</evidence>
<sequence>MTPKGGLNIGEHYFSFEACQLLKDLPPSLNEYERQAIHFCHRWLNGAPSFVFHTSGSTGKPKPVELSRQLMAWSARNTLLYFGLKPGDKLLVSMNISFVGGAMMLVRAMEGQLNAYLQVPSRLPLSNTGMQRFDFYAFVPMQLQSMLQETPQLLPQLTHAKGVLIGGAALPASLEQQLLPFGKAMVQTYGMTETASHVALRPLGKKIYEAMPGVHFEQDARGCLVVHTPHLPPLITNDRVRLHDATHFEWLGRIDNVINSGGIKIQIEEVEEAAAVVLESMKLHFPFFATGIPDPLLGEKLVLVFPADSLPLAAEEALLQQLRHQLGKYKAPKTIIYQAYIPQSPSGKIIRRLLDDSLPTCPQSKADH</sequence>
<dbReference type="Gene3D" id="3.40.50.12780">
    <property type="entry name" value="N-terminal domain of ligase-like"/>
    <property type="match status" value="1"/>
</dbReference>
<dbReference type="AlphaFoldDB" id="A0A846MR68"/>
<comment type="caution">
    <text evidence="2">The sequence shown here is derived from an EMBL/GenBank/DDBJ whole genome shotgun (WGS) entry which is preliminary data.</text>
</comment>
<dbReference type="PROSITE" id="PS00455">
    <property type="entry name" value="AMP_BINDING"/>
    <property type="match status" value="1"/>
</dbReference>
<protein>
    <submittedName>
        <fullName evidence="2">O-succinylbenzoic acid--CoA ligase</fullName>
        <ecNumber evidence="2">6.2.1.26</ecNumber>
    </submittedName>
</protein>
<dbReference type="EMBL" id="JAASRN010000002">
    <property type="protein sequence ID" value="NIK74076.1"/>
    <property type="molecule type" value="Genomic_DNA"/>
</dbReference>
<proteinExistence type="predicted"/>
<dbReference type="SUPFAM" id="SSF56801">
    <property type="entry name" value="Acetyl-CoA synthetase-like"/>
    <property type="match status" value="1"/>
</dbReference>
<keyword evidence="2" id="KW-0436">Ligase</keyword>
<dbReference type="InterPro" id="IPR020845">
    <property type="entry name" value="AMP-binding_CS"/>
</dbReference>
<organism evidence="2 3">
    <name type="scientific">Thermonema lapsum</name>
    <dbReference type="NCBI Taxonomy" id="28195"/>
    <lineage>
        <taxon>Bacteria</taxon>
        <taxon>Pseudomonadati</taxon>
        <taxon>Bacteroidota</taxon>
        <taxon>Cytophagia</taxon>
        <taxon>Cytophagales</taxon>
        <taxon>Thermonemataceae</taxon>
        <taxon>Thermonema</taxon>
    </lineage>
</organism>
<dbReference type="GO" id="GO:0031956">
    <property type="term" value="F:medium-chain fatty acid-CoA ligase activity"/>
    <property type="evidence" value="ECO:0007669"/>
    <property type="project" value="TreeGrafter"/>
</dbReference>
<evidence type="ECO:0000259" key="1">
    <source>
        <dbReference type="Pfam" id="PF00501"/>
    </source>
</evidence>
<dbReference type="Gene3D" id="3.30.300.30">
    <property type="match status" value="1"/>
</dbReference>
<keyword evidence="3" id="KW-1185">Reference proteome</keyword>
<dbReference type="InterPro" id="IPR045851">
    <property type="entry name" value="AMP-bd_C_sf"/>
</dbReference>
<dbReference type="Pfam" id="PF00501">
    <property type="entry name" value="AMP-binding"/>
    <property type="match status" value="1"/>
</dbReference>
<feature type="domain" description="AMP-dependent synthetase/ligase" evidence="1">
    <location>
        <begin position="47"/>
        <end position="200"/>
    </location>
</feature>
<dbReference type="InterPro" id="IPR000873">
    <property type="entry name" value="AMP-dep_synth/lig_dom"/>
</dbReference>
<dbReference type="PANTHER" id="PTHR43201">
    <property type="entry name" value="ACYL-COA SYNTHETASE"/>
    <property type="match status" value="1"/>
</dbReference>
<dbReference type="InterPro" id="IPR042099">
    <property type="entry name" value="ANL_N_sf"/>
</dbReference>
<accession>A0A846MR68</accession>
<dbReference type="PANTHER" id="PTHR43201:SF32">
    <property type="entry name" value="2-SUCCINYLBENZOATE--COA LIGASE, CHLOROPLASTIC_PEROXISOMAL"/>
    <property type="match status" value="1"/>
</dbReference>
<dbReference type="GO" id="GO:0006631">
    <property type="term" value="P:fatty acid metabolic process"/>
    <property type="evidence" value="ECO:0007669"/>
    <property type="project" value="TreeGrafter"/>
</dbReference>
<dbReference type="RefSeq" id="WP_166919405.1">
    <property type="nucleotide sequence ID" value="NZ_JAASRN010000002.1"/>
</dbReference>
<name>A0A846MR68_9BACT</name>
<gene>
    <name evidence="2" type="ORF">FHS56_001589</name>
</gene>
<dbReference type="Proteomes" id="UP000537126">
    <property type="component" value="Unassembled WGS sequence"/>
</dbReference>